<accession>A0A0F9HM02</accession>
<protein>
    <submittedName>
        <fullName evidence="1">Uncharacterized protein</fullName>
    </submittedName>
</protein>
<name>A0A0F9HM02_9ZZZZ</name>
<organism evidence="1">
    <name type="scientific">marine sediment metagenome</name>
    <dbReference type="NCBI Taxonomy" id="412755"/>
    <lineage>
        <taxon>unclassified sequences</taxon>
        <taxon>metagenomes</taxon>
        <taxon>ecological metagenomes</taxon>
    </lineage>
</organism>
<reference evidence="1" key="1">
    <citation type="journal article" date="2015" name="Nature">
        <title>Complex archaea that bridge the gap between prokaryotes and eukaryotes.</title>
        <authorList>
            <person name="Spang A."/>
            <person name="Saw J.H."/>
            <person name="Jorgensen S.L."/>
            <person name="Zaremba-Niedzwiedzka K."/>
            <person name="Martijn J."/>
            <person name="Lind A.E."/>
            <person name="van Eijk R."/>
            <person name="Schleper C."/>
            <person name="Guy L."/>
            <person name="Ettema T.J."/>
        </authorList>
    </citation>
    <scope>NUCLEOTIDE SEQUENCE</scope>
</reference>
<evidence type="ECO:0000313" key="1">
    <source>
        <dbReference type="EMBL" id="KKL76192.1"/>
    </source>
</evidence>
<dbReference type="AlphaFoldDB" id="A0A0F9HM02"/>
<feature type="non-terminal residue" evidence="1">
    <location>
        <position position="1"/>
    </location>
</feature>
<dbReference type="EMBL" id="LAZR01024126">
    <property type="protein sequence ID" value="KKL76192.1"/>
    <property type="molecule type" value="Genomic_DNA"/>
</dbReference>
<proteinExistence type="predicted"/>
<gene>
    <name evidence="1" type="ORF">LCGC14_2047340</name>
</gene>
<sequence>IAERIYSELGELTPFHISRFFPHYKSPNYGLSEPTPLELL</sequence>
<comment type="caution">
    <text evidence="1">The sequence shown here is derived from an EMBL/GenBank/DDBJ whole genome shotgun (WGS) entry which is preliminary data.</text>
</comment>